<evidence type="ECO:0000313" key="1">
    <source>
        <dbReference type="Proteomes" id="UP000036681"/>
    </source>
</evidence>
<keyword evidence="1" id="KW-1185">Reference proteome</keyword>
<proteinExistence type="predicted"/>
<organism evidence="1 2">
    <name type="scientific">Ascaris lumbricoides</name>
    <name type="common">Giant roundworm</name>
    <dbReference type="NCBI Taxonomy" id="6252"/>
    <lineage>
        <taxon>Eukaryota</taxon>
        <taxon>Metazoa</taxon>
        <taxon>Ecdysozoa</taxon>
        <taxon>Nematoda</taxon>
        <taxon>Chromadorea</taxon>
        <taxon>Rhabditida</taxon>
        <taxon>Spirurina</taxon>
        <taxon>Ascaridomorpha</taxon>
        <taxon>Ascaridoidea</taxon>
        <taxon>Ascarididae</taxon>
        <taxon>Ascaris</taxon>
    </lineage>
</organism>
<protein>
    <submittedName>
        <fullName evidence="2">Uncharacterized protein</fullName>
    </submittedName>
</protein>
<name>A0A0M3HHJ7_ASCLU</name>
<evidence type="ECO:0000313" key="2">
    <source>
        <dbReference type="WBParaSite" id="ALUE_0000099201-mRNA-1"/>
    </source>
</evidence>
<reference evidence="2" key="1">
    <citation type="submission" date="2017-02" db="UniProtKB">
        <authorList>
            <consortium name="WormBaseParasite"/>
        </authorList>
    </citation>
    <scope>IDENTIFICATION</scope>
</reference>
<dbReference type="AlphaFoldDB" id="A0A0M3HHJ7"/>
<sequence>MEFCKVPCGQRRLCGKEISAEDPAEGLNR</sequence>
<accession>A0A0M3HHJ7</accession>
<dbReference type="WBParaSite" id="ALUE_0000099201-mRNA-1">
    <property type="protein sequence ID" value="ALUE_0000099201-mRNA-1"/>
    <property type="gene ID" value="ALUE_0000099201"/>
</dbReference>
<dbReference type="Proteomes" id="UP000036681">
    <property type="component" value="Unplaced"/>
</dbReference>